<dbReference type="RefSeq" id="WP_088770732.1">
    <property type="nucleotide sequence ID" value="NZ_CP022130.1"/>
</dbReference>
<evidence type="ECO:0000256" key="6">
    <source>
        <dbReference type="SAM" id="Phobius"/>
    </source>
</evidence>
<comment type="subcellular location">
    <subcellularLocation>
        <location evidence="1">Membrane</location>
        <topology evidence="1">Multi-pass membrane protein</topology>
    </subcellularLocation>
</comment>
<dbReference type="InterPro" id="IPR002523">
    <property type="entry name" value="MgTranspt_CorA/ZnTranspt_ZntB"/>
</dbReference>
<dbReference type="Pfam" id="PF01544">
    <property type="entry name" value="CorA"/>
    <property type="match status" value="1"/>
</dbReference>
<keyword evidence="3 6" id="KW-0812">Transmembrane</keyword>
<evidence type="ECO:0000313" key="7">
    <source>
        <dbReference type="EMBL" id="MDT6989358.1"/>
    </source>
</evidence>
<evidence type="ECO:0000313" key="8">
    <source>
        <dbReference type="EMBL" id="PRO93909.1"/>
    </source>
</evidence>
<dbReference type="Proteomes" id="UP001267003">
    <property type="component" value="Unassembled WGS sequence"/>
</dbReference>
<evidence type="ECO:0000313" key="9">
    <source>
        <dbReference type="EMBL" id="RMW46463.1"/>
    </source>
</evidence>
<accession>A0A2S9W0L8</accession>
<proteinExistence type="inferred from homology"/>
<sequence>MIDHYLIQPDGVTTTSRDNANWIVLQDASDDETQQVIDTYELPANIFDNANEGVEVSELKKLKHTRFATSYSLVLTNLSAATDDSIEERLEPLSFVVTDQFLITYVCQDSTFIERLLEQHATEITSNELLVSYAILEIYEHYVMELTALKTTIDELDQAARETTRNDELFRLANTQRTMVFLDQTLQDQAKTLEAMFNNDDYLQKLNNEALQYDIELQQRYADKLVRTYRDLLETIGGLFSDMMDNRLNHLMKYLDSAGLIISIPALITGIWGMNTGGLPGEDSPMTFMIVIGLSAVLAIVAGVHLKNKDFSE</sequence>
<reference evidence="8 10" key="1">
    <citation type="submission" date="2018-03" db="EMBL/GenBank/DDBJ databases">
        <title>Draft Genome Sequences of six Lactobacillus pentosus Strains Isolated from Brines of Traditionally Fermented Spanish-Style Green Table Olives.</title>
        <authorList>
            <person name="Calero-Delgado B."/>
            <person name="Martin-Platero A.M."/>
            <person name="Perez-Pulido A.J."/>
            <person name="Benitez-Cabello A."/>
            <person name="Casimiro-Soriguer C.S."/>
            <person name="Martinez-Bueno M."/>
            <person name="Arroyo-Lopez F.N."/>
            <person name="Rodriguez-Gomez F."/>
            <person name="Bautista-Gallego J."/>
            <person name="Garrido-Fernandez A."/>
            <person name="Jimenez-Diaz R."/>
        </authorList>
    </citation>
    <scope>NUCLEOTIDE SEQUENCE [LARGE SCALE GENOMIC DNA]</scope>
    <source>
        <strain evidence="8 10">IG2</strain>
    </source>
</reference>
<dbReference type="InterPro" id="IPR047199">
    <property type="entry name" value="CorA-like"/>
</dbReference>
<dbReference type="InterPro" id="IPR045863">
    <property type="entry name" value="CorA_TM1_TM2"/>
</dbReference>
<feature type="transmembrane region" description="Helical" evidence="6">
    <location>
        <begin position="286"/>
        <end position="306"/>
    </location>
</feature>
<dbReference type="GO" id="GO:0046873">
    <property type="term" value="F:metal ion transmembrane transporter activity"/>
    <property type="evidence" value="ECO:0007669"/>
    <property type="project" value="InterPro"/>
</dbReference>
<keyword evidence="4 6" id="KW-1133">Transmembrane helix</keyword>
<dbReference type="AlphaFoldDB" id="A0A2S9W0L8"/>
<keyword evidence="10" id="KW-1185">Reference proteome</keyword>
<protein>
    <submittedName>
        <fullName evidence="9">Magnesium transporter CorA family protein</fullName>
    </submittedName>
</protein>
<dbReference type="Proteomes" id="UP000276249">
    <property type="component" value="Unassembled WGS sequence"/>
</dbReference>
<dbReference type="Gene3D" id="1.20.58.340">
    <property type="entry name" value="Magnesium transport protein CorA, transmembrane region"/>
    <property type="match status" value="2"/>
</dbReference>
<comment type="similarity">
    <text evidence="2">Belongs to the CorA metal ion transporter (MIT) (TC 1.A.35) family.</text>
</comment>
<evidence type="ECO:0000256" key="3">
    <source>
        <dbReference type="ARBA" id="ARBA00022692"/>
    </source>
</evidence>
<evidence type="ECO:0000256" key="2">
    <source>
        <dbReference type="ARBA" id="ARBA00009765"/>
    </source>
</evidence>
<evidence type="ECO:0000256" key="4">
    <source>
        <dbReference type="ARBA" id="ARBA00022989"/>
    </source>
</evidence>
<feature type="transmembrane region" description="Helical" evidence="6">
    <location>
        <begin position="254"/>
        <end position="274"/>
    </location>
</feature>
<gene>
    <name evidence="8" type="ORF">C6Y08_11325</name>
    <name evidence="9" type="ORF">D6U18_10945</name>
    <name evidence="7" type="ORF">RI536_04485</name>
</gene>
<evidence type="ECO:0000313" key="11">
    <source>
        <dbReference type="Proteomes" id="UP000276249"/>
    </source>
</evidence>
<dbReference type="Gene3D" id="3.30.460.20">
    <property type="entry name" value="CorA soluble domain-like"/>
    <property type="match status" value="1"/>
</dbReference>
<dbReference type="SUPFAM" id="SSF143865">
    <property type="entry name" value="CorA soluble domain-like"/>
    <property type="match status" value="1"/>
</dbReference>
<evidence type="ECO:0000256" key="1">
    <source>
        <dbReference type="ARBA" id="ARBA00004141"/>
    </source>
</evidence>
<evidence type="ECO:0000313" key="10">
    <source>
        <dbReference type="Proteomes" id="UP000238378"/>
    </source>
</evidence>
<evidence type="ECO:0000256" key="5">
    <source>
        <dbReference type="ARBA" id="ARBA00023136"/>
    </source>
</evidence>
<dbReference type="EMBL" id="JAVLAQ010000001">
    <property type="protein sequence ID" value="MDT6989358.1"/>
    <property type="molecule type" value="Genomic_DNA"/>
</dbReference>
<name>A0A2S9W0L8_LACPE</name>
<reference evidence="9 11" key="2">
    <citation type="submission" date="2018-10" db="EMBL/GenBank/DDBJ databases">
        <title>Genome sequences of five Lactobacillus pentosus strains isolated from brines of traditionally fermented spanish-style green table olives and differences between them.</title>
        <authorList>
            <person name="Jimenez Diaz R."/>
        </authorList>
    </citation>
    <scope>NUCLEOTIDE SEQUENCE [LARGE SCALE GENOMIC DNA]</scope>
    <source>
        <strain evidence="9 11">IG10</strain>
    </source>
</reference>
<dbReference type="GO" id="GO:0016020">
    <property type="term" value="C:membrane"/>
    <property type="evidence" value="ECO:0007669"/>
    <property type="project" value="UniProtKB-SubCell"/>
</dbReference>
<keyword evidence="5 6" id="KW-0472">Membrane</keyword>
<dbReference type="SUPFAM" id="SSF144083">
    <property type="entry name" value="Magnesium transport protein CorA, transmembrane region"/>
    <property type="match status" value="1"/>
</dbReference>
<organism evidence="9 11">
    <name type="scientific">Lactiplantibacillus pentosus</name>
    <name type="common">Lactobacillus pentosus</name>
    <dbReference type="NCBI Taxonomy" id="1589"/>
    <lineage>
        <taxon>Bacteria</taxon>
        <taxon>Bacillati</taxon>
        <taxon>Bacillota</taxon>
        <taxon>Bacilli</taxon>
        <taxon>Lactobacillales</taxon>
        <taxon>Lactobacillaceae</taxon>
        <taxon>Lactiplantibacillus</taxon>
    </lineage>
</organism>
<reference evidence="7" key="3">
    <citation type="submission" date="2023-08" db="EMBL/GenBank/DDBJ databases">
        <authorList>
            <person name="Page C.A."/>
            <person name="Perez-Diaz I.M."/>
        </authorList>
    </citation>
    <scope>NUCLEOTIDE SEQUENCE</scope>
    <source>
        <strain evidence="7">7.8.46</strain>
    </source>
</reference>
<dbReference type="PANTHER" id="PTHR47891:SF1">
    <property type="entry name" value="CORA-MAGNESIUM AND COBALT TRANSPORTER"/>
    <property type="match status" value="1"/>
</dbReference>
<dbReference type="EMBL" id="RDCJ01000096">
    <property type="protein sequence ID" value="RMW46463.1"/>
    <property type="molecule type" value="Genomic_DNA"/>
</dbReference>
<dbReference type="CDD" id="cd12827">
    <property type="entry name" value="EcCorA_ZntB-like_u2"/>
    <property type="match status" value="1"/>
</dbReference>
<dbReference type="PANTHER" id="PTHR47891">
    <property type="entry name" value="TRANSPORTER-RELATED"/>
    <property type="match status" value="1"/>
</dbReference>
<dbReference type="EMBL" id="PVOB01000200">
    <property type="protein sequence ID" value="PRO93909.1"/>
    <property type="molecule type" value="Genomic_DNA"/>
</dbReference>
<comment type="caution">
    <text evidence="9">The sequence shown here is derived from an EMBL/GenBank/DDBJ whole genome shotgun (WGS) entry which is preliminary data.</text>
</comment>
<dbReference type="InterPro" id="IPR045861">
    <property type="entry name" value="CorA_cytoplasmic_dom"/>
</dbReference>
<dbReference type="Proteomes" id="UP000238378">
    <property type="component" value="Unassembled WGS sequence"/>
</dbReference>